<name>A0A918E2V9_9ACTN</name>
<gene>
    <name evidence="1" type="ORF">GCM10012280_68980</name>
</gene>
<evidence type="ECO:0000313" key="2">
    <source>
        <dbReference type="Proteomes" id="UP000641932"/>
    </source>
</evidence>
<evidence type="ECO:0000313" key="1">
    <source>
        <dbReference type="EMBL" id="GGP00368.1"/>
    </source>
</evidence>
<sequence length="60" mass="6476">MPPYLGLARFEPADRERLATEGCGIEAAMGAGRVEYTAWRMSACTCRQRSGGRSPEAAGR</sequence>
<accession>A0A918E2V9</accession>
<comment type="caution">
    <text evidence="1">The sequence shown here is derived from an EMBL/GenBank/DDBJ whole genome shotgun (WGS) entry which is preliminary data.</text>
</comment>
<organism evidence="1 2">
    <name type="scientific">Wenjunlia tyrosinilytica</name>
    <dbReference type="NCBI Taxonomy" id="1544741"/>
    <lineage>
        <taxon>Bacteria</taxon>
        <taxon>Bacillati</taxon>
        <taxon>Actinomycetota</taxon>
        <taxon>Actinomycetes</taxon>
        <taxon>Kitasatosporales</taxon>
        <taxon>Streptomycetaceae</taxon>
        <taxon>Wenjunlia</taxon>
    </lineage>
</organism>
<proteinExistence type="predicted"/>
<dbReference type="Proteomes" id="UP000641932">
    <property type="component" value="Unassembled WGS sequence"/>
</dbReference>
<dbReference type="AlphaFoldDB" id="A0A918E2V9"/>
<protein>
    <submittedName>
        <fullName evidence="1">Uncharacterized protein</fullName>
    </submittedName>
</protein>
<reference evidence="1" key="1">
    <citation type="journal article" date="2014" name="Int. J. Syst. Evol. Microbiol.">
        <title>Complete genome sequence of Corynebacterium casei LMG S-19264T (=DSM 44701T), isolated from a smear-ripened cheese.</title>
        <authorList>
            <consortium name="US DOE Joint Genome Institute (JGI-PGF)"/>
            <person name="Walter F."/>
            <person name="Albersmeier A."/>
            <person name="Kalinowski J."/>
            <person name="Ruckert C."/>
        </authorList>
    </citation>
    <scope>NUCLEOTIDE SEQUENCE</scope>
    <source>
        <strain evidence="1">CGMCC 4.7201</strain>
    </source>
</reference>
<reference evidence="1" key="2">
    <citation type="submission" date="2020-09" db="EMBL/GenBank/DDBJ databases">
        <authorList>
            <person name="Sun Q."/>
            <person name="Zhou Y."/>
        </authorList>
    </citation>
    <scope>NUCLEOTIDE SEQUENCE</scope>
    <source>
        <strain evidence="1">CGMCC 4.7201</strain>
    </source>
</reference>
<keyword evidence="2" id="KW-1185">Reference proteome</keyword>
<dbReference type="EMBL" id="BMMS01000056">
    <property type="protein sequence ID" value="GGP00368.1"/>
    <property type="molecule type" value="Genomic_DNA"/>
</dbReference>